<keyword evidence="11" id="KW-0479">Metal-binding</keyword>
<evidence type="ECO:0000256" key="1">
    <source>
        <dbReference type="ARBA" id="ARBA00000683"/>
    </source>
</evidence>
<dbReference type="InterPro" id="IPR036637">
    <property type="entry name" value="Phosphohistidine_dom_sf"/>
</dbReference>
<dbReference type="EC" id="2.7.3.9" evidence="5"/>
<evidence type="ECO:0000256" key="13">
    <source>
        <dbReference type="ARBA" id="ARBA00022842"/>
    </source>
</evidence>
<keyword evidence="16" id="KW-1185">Reference proteome</keyword>
<comment type="similarity">
    <text evidence="4">Belongs to the PEP-utilizing enzyme family.</text>
</comment>
<name>A0ABX7EU36_9HYPH</name>
<evidence type="ECO:0000256" key="3">
    <source>
        <dbReference type="ARBA" id="ARBA00004496"/>
    </source>
</evidence>
<dbReference type="SUPFAM" id="SSF55781">
    <property type="entry name" value="GAF domain-like"/>
    <property type="match status" value="1"/>
</dbReference>
<dbReference type="InterPro" id="IPR008279">
    <property type="entry name" value="PEP-util_enz_mobile_dom"/>
</dbReference>
<evidence type="ECO:0000256" key="5">
    <source>
        <dbReference type="ARBA" id="ARBA00012232"/>
    </source>
</evidence>
<keyword evidence="13" id="KW-0460">Magnesium</keyword>
<dbReference type="InterPro" id="IPR003018">
    <property type="entry name" value="GAF"/>
</dbReference>
<evidence type="ECO:0000256" key="2">
    <source>
        <dbReference type="ARBA" id="ARBA00001946"/>
    </source>
</evidence>
<evidence type="ECO:0000256" key="12">
    <source>
        <dbReference type="ARBA" id="ARBA00022777"/>
    </source>
</evidence>
<gene>
    <name evidence="15" type="primary">ptsP</name>
    <name evidence="15" type="ORF">D4A92_04080</name>
</gene>
<comment type="catalytic activity">
    <reaction evidence="1">
        <text>L-histidyl-[protein] + phosphoenolpyruvate = N(pros)-phospho-L-histidyl-[protein] + pyruvate</text>
        <dbReference type="Rhea" id="RHEA:23880"/>
        <dbReference type="Rhea" id="RHEA-COMP:9745"/>
        <dbReference type="Rhea" id="RHEA-COMP:9746"/>
        <dbReference type="ChEBI" id="CHEBI:15361"/>
        <dbReference type="ChEBI" id="CHEBI:29979"/>
        <dbReference type="ChEBI" id="CHEBI:58702"/>
        <dbReference type="ChEBI" id="CHEBI:64837"/>
        <dbReference type="EC" id="2.7.3.9"/>
    </reaction>
</comment>
<evidence type="ECO:0000256" key="11">
    <source>
        <dbReference type="ARBA" id="ARBA00022723"/>
    </source>
</evidence>
<keyword evidence="8" id="KW-0762">Sugar transport</keyword>
<evidence type="ECO:0000256" key="8">
    <source>
        <dbReference type="ARBA" id="ARBA00022597"/>
    </source>
</evidence>
<sequence length="755" mass="83599">MRDLSAGPRVLLKRLRELMAEPLEPQERLDRIVRQIANNMVAEVCSVYVLRSDGVLELYATEGLNKDAVHLAQLKMGQGLVGTIAASAQSLNLSDAQAHPAFRYLPETGEEIYHSFLGVPILRAGRSLGVLVVQNKAQRNYREDELEALETTAMVIAEMIATGELKKITRPGLELDLTRPVSIDGDSYSEGIGLGYVVLHEPRIVVTNLLNEDSETEIRRLATALGSLRISIDDMLSRREISMEGEHRDVLETYRMFAHDQGWVRRMEEAIHNGLTAEAAVEKVQSDTKARMMRLTDPYLRERMHDFDDLANRLLRQLTGFSPHSAAEGFPNDAIVFARAMGAAELLDYPRANLRGLVLEEGAVTSHVVIVARAMGIAVVGQAAGAVALAENGDPVIIDGDDGKVHVRPVADLQKAYEEKVKLRAKRQEQFRALRDVEPVTKDGHRIKLQMNAGLLVDLPQLADSGADGIGLFRTELQFMISSTMPKGEEQESFYRSVLKQAAGSPVTFRTLDIGGDKVVPYFRSQEEENPALGWRAIRLSLDRPGLLRTQLRALLKAASGAELKMMLPMVTEVWEIRAVRELMQKEIQHISKFGHQLPKKLQFGAMLEVPALLWQLDELMDEVDFVSVGSNDLFQFSMAVDRGNARVSDRFDVLGRPFLRILRDIVRAGERNKTPVTLCGEMASKPLSAMALLGIGFRSISMSPTAIGPVKAMLLGLDIGQLSEVLMAALDDDTPGVSVRDLLLRHAEEHNIPV</sequence>
<protein>
    <recommendedName>
        <fullName evidence="5">phosphoenolpyruvate--protein phosphotransferase</fullName>
        <ecNumber evidence="5">2.7.3.9</ecNumber>
    </recommendedName>
</protein>
<feature type="domain" description="GAF" evidence="14">
    <location>
        <begin position="24"/>
        <end position="170"/>
    </location>
</feature>
<accession>A0ABX7EU36</accession>
<dbReference type="Pfam" id="PF05524">
    <property type="entry name" value="PEP-utilisers_N"/>
    <property type="match status" value="1"/>
</dbReference>
<keyword evidence="6" id="KW-0813">Transport</keyword>
<dbReference type="SUPFAM" id="SSF51621">
    <property type="entry name" value="Phosphoenolpyruvate/pyruvate domain"/>
    <property type="match status" value="1"/>
</dbReference>
<dbReference type="InterPro" id="IPR040442">
    <property type="entry name" value="Pyrv_kinase-like_dom_sf"/>
</dbReference>
<dbReference type="PRINTS" id="PR01736">
    <property type="entry name" value="PHPHTRNFRASE"/>
</dbReference>
<dbReference type="GO" id="GO:0008965">
    <property type="term" value="F:phosphoenolpyruvate-protein phosphotransferase activity"/>
    <property type="evidence" value="ECO:0007669"/>
    <property type="project" value="UniProtKB-EC"/>
</dbReference>
<keyword evidence="9 15" id="KW-0808">Transferase</keyword>
<evidence type="ECO:0000256" key="4">
    <source>
        <dbReference type="ARBA" id="ARBA00007837"/>
    </source>
</evidence>
<evidence type="ECO:0000259" key="14">
    <source>
        <dbReference type="SMART" id="SM00065"/>
    </source>
</evidence>
<dbReference type="InterPro" id="IPR050499">
    <property type="entry name" value="PEP-utilizing_PTS_enzyme"/>
</dbReference>
<evidence type="ECO:0000313" key="15">
    <source>
        <dbReference type="EMBL" id="QRF50676.1"/>
    </source>
</evidence>
<dbReference type="Pfam" id="PF02896">
    <property type="entry name" value="PEP-utilizers_C"/>
    <property type="match status" value="1"/>
</dbReference>
<keyword evidence="12" id="KW-0418">Kinase</keyword>
<organism evidence="15 16">
    <name type="scientific">Rhizobium rosettiformans</name>
    <dbReference type="NCBI Taxonomy" id="1368430"/>
    <lineage>
        <taxon>Bacteria</taxon>
        <taxon>Pseudomonadati</taxon>
        <taxon>Pseudomonadota</taxon>
        <taxon>Alphaproteobacteria</taxon>
        <taxon>Hyphomicrobiales</taxon>
        <taxon>Rhizobiaceae</taxon>
        <taxon>Rhizobium/Agrobacterium group</taxon>
        <taxon>Rhizobium</taxon>
    </lineage>
</organism>
<dbReference type="InterPro" id="IPR015813">
    <property type="entry name" value="Pyrv/PenolPyrv_kinase-like_dom"/>
</dbReference>
<evidence type="ECO:0000256" key="7">
    <source>
        <dbReference type="ARBA" id="ARBA00022490"/>
    </source>
</evidence>
<dbReference type="PANTHER" id="PTHR46244:SF6">
    <property type="entry name" value="PHOSPHOENOLPYRUVATE-PROTEIN PHOSPHOTRANSFERASE"/>
    <property type="match status" value="1"/>
</dbReference>
<dbReference type="EMBL" id="CP032405">
    <property type="protein sequence ID" value="QRF50676.1"/>
    <property type="molecule type" value="Genomic_DNA"/>
</dbReference>
<dbReference type="PANTHER" id="PTHR46244">
    <property type="entry name" value="PHOSPHOENOLPYRUVATE-PROTEIN PHOSPHOTRANSFERASE"/>
    <property type="match status" value="1"/>
</dbReference>
<proteinExistence type="inferred from homology"/>
<keyword evidence="10" id="KW-0598">Phosphotransferase system</keyword>
<dbReference type="PROSITE" id="PS00742">
    <property type="entry name" value="PEP_ENZYMES_2"/>
    <property type="match status" value="1"/>
</dbReference>
<evidence type="ECO:0000256" key="9">
    <source>
        <dbReference type="ARBA" id="ARBA00022679"/>
    </source>
</evidence>
<dbReference type="InterPro" id="IPR000121">
    <property type="entry name" value="PEP_util_C"/>
</dbReference>
<dbReference type="InterPro" id="IPR029016">
    <property type="entry name" value="GAF-like_dom_sf"/>
</dbReference>
<evidence type="ECO:0000313" key="16">
    <source>
        <dbReference type="Proteomes" id="UP000596351"/>
    </source>
</evidence>
<dbReference type="Gene3D" id="1.10.274.10">
    <property type="entry name" value="PtsI, HPr-binding domain"/>
    <property type="match status" value="1"/>
</dbReference>
<dbReference type="Gene3D" id="3.20.20.60">
    <property type="entry name" value="Phosphoenolpyruvate-binding domains"/>
    <property type="match status" value="1"/>
</dbReference>
<comment type="cofactor">
    <cofactor evidence="2">
        <name>Mg(2+)</name>
        <dbReference type="ChEBI" id="CHEBI:18420"/>
    </cofactor>
</comment>
<dbReference type="RefSeq" id="WP_203018297.1">
    <property type="nucleotide sequence ID" value="NZ_CP032405.1"/>
</dbReference>
<dbReference type="SMART" id="SM00065">
    <property type="entry name" value="GAF"/>
    <property type="match status" value="1"/>
</dbReference>
<dbReference type="InterPro" id="IPR036618">
    <property type="entry name" value="PtsI_HPr-bd_sf"/>
</dbReference>
<dbReference type="Pfam" id="PF00391">
    <property type="entry name" value="PEP-utilizers"/>
    <property type="match status" value="1"/>
</dbReference>
<keyword evidence="7" id="KW-0963">Cytoplasm</keyword>
<dbReference type="NCBIfam" id="TIGR01417">
    <property type="entry name" value="PTS_I_fam"/>
    <property type="match status" value="1"/>
</dbReference>
<reference evidence="15 16" key="1">
    <citation type="submission" date="2018-09" db="EMBL/GenBank/DDBJ databases">
        <title>Rhizobium sp. MAE2-X.</title>
        <authorList>
            <person name="Lee Y."/>
            <person name="Jeon C.O."/>
        </authorList>
    </citation>
    <scope>NUCLEOTIDE SEQUENCE [LARGE SCALE GENOMIC DNA]</scope>
    <source>
        <strain evidence="15 16">MAE2-X</strain>
    </source>
</reference>
<dbReference type="InterPro" id="IPR006318">
    <property type="entry name" value="PTS_EI-like"/>
</dbReference>
<evidence type="ECO:0000256" key="10">
    <source>
        <dbReference type="ARBA" id="ARBA00022683"/>
    </source>
</evidence>
<dbReference type="SUPFAM" id="SSF47831">
    <property type="entry name" value="Enzyme I of the PEP:sugar phosphotransferase system HPr-binding (sub)domain"/>
    <property type="match status" value="1"/>
</dbReference>
<dbReference type="Gene3D" id="3.30.450.40">
    <property type="match status" value="1"/>
</dbReference>
<dbReference type="InterPro" id="IPR023151">
    <property type="entry name" value="PEP_util_CS"/>
</dbReference>
<dbReference type="Proteomes" id="UP000596351">
    <property type="component" value="Chromosome"/>
</dbReference>
<dbReference type="Gene3D" id="3.50.30.10">
    <property type="entry name" value="Phosphohistidine domain"/>
    <property type="match status" value="1"/>
</dbReference>
<comment type="subcellular location">
    <subcellularLocation>
        <location evidence="3">Cytoplasm</location>
    </subcellularLocation>
</comment>
<dbReference type="Pfam" id="PF01590">
    <property type="entry name" value="GAF"/>
    <property type="match status" value="1"/>
</dbReference>
<dbReference type="InterPro" id="IPR008731">
    <property type="entry name" value="PTS_EIN"/>
</dbReference>
<evidence type="ECO:0000256" key="6">
    <source>
        <dbReference type="ARBA" id="ARBA00022448"/>
    </source>
</evidence>
<dbReference type="SUPFAM" id="SSF52009">
    <property type="entry name" value="Phosphohistidine domain"/>
    <property type="match status" value="1"/>
</dbReference>